<name>A0A139A8Z3_GONPJ</name>
<evidence type="ECO:0000259" key="1">
    <source>
        <dbReference type="PROSITE" id="PS50181"/>
    </source>
</evidence>
<dbReference type="EMBL" id="KQ965781">
    <property type="protein sequence ID" value="KXS13149.1"/>
    <property type="molecule type" value="Genomic_DNA"/>
</dbReference>
<organism evidence="2 3">
    <name type="scientific">Gonapodya prolifera (strain JEL478)</name>
    <name type="common">Monoblepharis prolifera</name>
    <dbReference type="NCBI Taxonomy" id="1344416"/>
    <lineage>
        <taxon>Eukaryota</taxon>
        <taxon>Fungi</taxon>
        <taxon>Fungi incertae sedis</taxon>
        <taxon>Chytridiomycota</taxon>
        <taxon>Chytridiomycota incertae sedis</taxon>
        <taxon>Monoblepharidomycetes</taxon>
        <taxon>Monoblepharidales</taxon>
        <taxon>Gonapodyaceae</taxon>
        <taxon>Gonapodya</taxon>
    </lineage>
</organism>
<evidence type="ECO:0000313" key="2">
    <source>
        <dbReference type="EMBL" id="KXS13149.1"/>
    </source>
</evidence>
<protein>
    <recommendedName>
        <fullName evidence="1">F-box domain-containing protein</fullName>
    </recommendedName>
</protein>
<reference evidence="2 3" key="1">
    <citation type="journal article" date="2015" name="Genome Biol. Evol.">
        <title>Phylogenomic analyses indicate that early fungi evolved digesting cell walls of algal ancestors of land plants.</title>
        <authorList>
            <person name="Chang Y."/>
            <person name="Wang S."/>
            <person name="Sekimoto S."/>
            <person name="Aerts A.L."/>
            <person name="Choi C."/>
            <person name="Clum A."/>
            <person name="LaButti K.M."/>
            <person name="Lindquist E.A."/>
            <person name="Yee Ngan C."/>
            <person name="Ohm R.A."/>
            <person name="Salamov A.A."/>
            <person name="Grigoriev I.V."/>
            <person name="Spatafora J.W."/>
            <person name="Berbee M.L."/>
        </authorList>
    </citation>
    <scope>NUCLEOTIDE SEQUENCE [LARGE SCALE GENOMIC DNA]</scope>
    <source>
        <strain evidence="2 3">JEL478</strain>
    </source>
</reference>
<dbReference type="Proteomes" id="UP000070544">
    <property type="component" value="Unassembled WGS sequence"/>
</dbReference>
<dbReference type="InterPro" id="IPR001810">
    <property type="entry name" value="F-box_dom"/>
</dbReference>
<feature type="domain" description="F-box" evidence="1">
    <location>
        <begin position="1"/>
        <end position="50"/>
    </location>
</feature>
<sequence length="114" mass="12991">MPALPPEILLRILAHVTTTKEFYNRIPLVCRQFAQLQEAVRHASTAIVTVSIQFPTSDWNGVISVIELEAMVDKSVTPESQIPWISSARKKILPYMRLHWSTPVTWNQTGSRLH</sequence>
<accession>A0A139A8Z3</accession>
<proteinExistence type="predicted"/>
<evidence type="ECO:0000313" key="3">
    <source>
        <dbReference type="Proteomes" id="UP000070544"/>
    </source>
</evidence>
<keyword evidence="3" id="KW-1185">Reference proteome</keyword>
<dbReference type="AlphaFoldDB" id="A0A139A8Z3"/>
<gene>
    <name evidence="2" type="ORF">M427DRAFT_383259</name>
</gene>
<dbReference type="PROSITE" id="PS50181">
    <property type="entry name" value="FBOX"/>
    <property type="match status" value="1"/>
</dbReference>